<organism evidence="6 7">
    <name type="scientific">Halocaridina rubra</name>
    <name type="common">Hawaiian red shrimp</name>
    <dbReference type="NCBI Taxonomy" id="373956"/>
    <lineage>
        <taxon>Eukaryota</taxon>
        <taxon>Metazoa</taxon>
        <taxon>Ecdysozoa</taxon>
        <taxon>Arthropoda</taxon>
        <taxon>Crustacea</taxon>
        <taxon>Multicrustacea</taxon>
        <taxon>Malacostraca</taxon>
        <taxon>Eumalacostraca</taxon>
        <taxon>Eucarida</taxon>
        <taxon>Decapoda</taxon>
        <taxon>Pleocyemata</taxon>
        <taxon>Caridea</taxon>
        <taxon>Atyoidea</taxon>
        <taxon>Atyidae</taxon>
        <taxon>Halocaridina</taxon>
    </lineage>
</organism>
<dbReference type="InterPro" id="IPR050958">
    <property type="entry name" value="Cell_Adh-Cytoskel_Orgn"/>
</dbReference>
<dbReference type="InterPro" id="IPR003598">
    <property type="entry name" value="Ig_sub2"/>
</dbReference>
<dbReference type="PANTHER" id="PTHR45080">
    <property type="entry name" value="CONTACTIN 5"/>
    <property type="match status" value="1"/>
</dbReference>
<dbReference type="AlphaFoldDB" id="A0AAN8X881"/>
<evidence type="ECO:0000256" key="3">
    <source>
        <dbReference type="ARBA" id="ARBA00023319"/>
    </source>
</evidence>
<dbReference type="Pfam" id="PF00041">
    <property type="entry name" value="fn3"/>
    <property type="match status" value="1"/>
</dbReference>
<feature type="non-terminal residue" evidence="6">
    <location>
        <position position="514"/>
    </location>
</feature>
<feature type="domain" description="Fibronectin type-III" evidence="5">
    <location>
        <begin position="403"/>
        <end position="514"/>
    </location>
</feature>
<keyword evidence="1" id="KW-0677">Repeat</keyword>
<proteinExistence type="predicted"/>
<feature type="domain" description="Ig-like" evidence="4">
    <location>
        <begin position="313"/>
        <end position="401"/>
    </location>
</feature>
<dbReference type="Pfam" id="PF13927">
    <property type="entry name" value="Ig_3"/>
    <property type="match status" value="1"/>
</dbReference>
<keyword evidence="3" id="KW-0393">Immunoglobulin domain</keyword>
<dbReference type="SMART" id="SM00409">
    <property type="entry name" value="IG"/>
    <property type="match status" value="3"/>
</dbReference>
<sequence length="514" mass="57863">MSRTDTKKIQHVSQNCISLNNVTKRNSSHISSCSPTFHIFPLGHFMSLVSWELVYVFYSKDYNRILFMTPYFATDLGDLKRKTLLAAGLNIFSNGEQSYDEYTYEEYEEGDYDGEYIGEEIIPKFTATKQNFSVELGGDITFPCNVDNLGDQVMMFKHIMPNGIDRMLFVGDIDLKPAAKFTKNGNSFTLTDVTRRNAGQYACRIETEPVAELVHTLDVQYPAEVKRVSQRVQSVIQGESVTLECGAEGNPPAAISWSRKQGHLPSGAQSEEGLSITIANVDRHVEGDYICTASNGIGDPDSTSMTIEVMYPPEIIGEQTILHTGEGDMAKLLCIVHGRPSPIVSWAKYGEPLSHDQHIQWSDSAHRHTLTISEVREDDFGDYSCVAENEMGQAQHTLRVTGLPKTPRMTSSPAGGEDDAYTVTWETESYTQILQYRLKYRKSRANMTSQDPGGWDDRLYYPQPMEDIAQGRLHHMSHAIERLEPATDYEASVAVENKFGWSDSSEIFHFYTRK</sequence>
<evidence type="ECO:0000313" key="6">
    <source>
        <dbReference type="EMBL" id="KAK7079666.1"/>
    </source>
</evidence>
<dbReference type="GO" id="GO:0043025">
    <property type="term" value="C:neuronal cell body"/>
    <property type="evidence" value="ECO:0007669"/>
    <property type="project" value="TreeGrafter"/>
</dbReference>
<dbReference type="Proteomes" id="UP001381693">
    <property type="component" value="Unassembled WGS sequence"/>
</dbReference>
<protein>
    <submittedName>
        <fullName evidence="6">Uncharacterized protein</fullName>
    </submittedName>
</protein>
<evidence type="ECO:0000256" key="1">
    <source>
        <dbReference type="ARBA" id="ARBA00022737"/>
    </source>
</evidence>
<dbReference type="SMART" id="SM00408">
    <property type="entry name" value="IGc2"/>
    <property type="match status" value="3"/>
</dbReference>
<evidence type="ECO:0000256" key="2">
    <source>
        <dbReference type="ARBA" id="ARBA00023157"/>
    </source>
</evidence>
<dbReference type="GO" id="GO:0005886">
    <property type="term" value="C:plasma membrane"/>
    <property type="evidence" value="ECO:0007669"/>
    <property type="project" value="TreeGrafter"/>
</dbReference>
<dbReference type="InterPro" id="IPR007110">
    <property type="entry name" value="Ig-like_dom"/>
</dbReference>
<dbReference type="GO" id="GO:0030424">
    <property type="term" value="C:axon"/>
    <property type="evidence" value="ECO:0007669"/>
    <property type="project" value="TreeGrafter"/>
</dbReference>
<evidence type="ECO:0000259" key="5">
    <source>
        <dbReference type="PROSITE" id="PS50853"/>
    </source>
</evidence>
<dbReference type="GO" id="GO:0007156">
    <property type="term" value="P:homophilic cell adhesion via plasma membrane adhesion molecules"/>
    <property type="evidence" value="ECO:0007669"/>
    <property type="project" value="TreeGrafter"/>
</dbReference>
<keyword evidence="7" id="KW-1185">Reference proteome</keyword>
<dbReference type="GO" id="GO:0008046">
    <property type="term" value="F:axon guidance receptor activity"/>
    <property type="evidence" value="ECO:0007669"/>
    <property type="project" value="TreeGrafter"/>
</dbReference>
<dbReference type="Pfam" id="PF07679">
    <property type="entry name" value="I-set"/>
    <property type="match status" value="1"/>
</dbReference>
<dbReference type="PROSITE" id="PS50853">
    <property type="entry name" value="FN3"/>
    <property type="match status" value="1"/>
</dbReference>
<dbReference type="CDD" id="cd00063">
    <property type="entry name" value="FN3"/>
    <property type="match status" value="1"/>
</dbReference>
<reference evidence="6 7" key="1">
    <citation type="submission" date="2023-11" db="EMBL/GenBank/DDBJ databases">
        <title>Halocaridina rubra genome assembly.</title>
        <authorList>
            <person name="Smith C."/>
        </authorList>
    </citation>
    <scope>NUCLEOTIDE SEQUENCE [LARGE SCALE GENOMIC DNA]</scope>
    <source>
        <strain evidence="6">EP-1</strain>
        <tissue evidence="6">Whole</tissue>
    </source>
</reference>
<dbReference type="InterPro" id="IPR003961">
    <property type="entry name" value="FN3_dom"/>
</dbReference>
<dbReference type="InterPro" id="IPR003599">
    <property type="entry name" value="Ig_sub"/>
</dbReference>
<evidence type="ECO:0000313" key="7">
    <source>
        <dbReference type="Proteomes" id="UP001381693"/>
    </source>
</evidence>
<evidence type="ECO:0000259" key="4">
    <source>
        <dbReference type="PROSITE" id="PS50835"/>
    </source>
</evidence>
<gene>
    <name evidence="6" type="ORF">SK128_026772</name>
</gene>
<dbReference type="GO" id="GO:0050808">
    <property type="term" value="P:synapse organization"/>
    <property type="evidence" value="ECO:0007669"/>
    <property type="project" value="TreeGrafter"/>
</dbReference>
<dbReference type="SUPFAM" id="SSF48726">
    <property type="entry name" value="Immunoglobulin"/>
    <property type="match status" value="3"/>
</dbReference>
<dbReference type="Gene3D" id="2.60.40.10">
    <property type="entry name" value="Immunoglobulins"/>
    <property type="match status" value="4"/>
</dbReference>
<feature type="domain" description="Ig-like" evidence="4">
    <location>
        <begin position="222"/>
        <end position="308"/>
    </location>
</feature>
<dbReference type="FunFam" id="2.60.40.10:FF:000032">
    <property type="entry name" value="palladin isoform X1"/>
    <property type="match status" value="1"/>
</dbReference>
<dbReference type="PROSITE" id="PS50835">
    <property type="entry name" value="IG_LIKE"/>
    <property type="match status" value="3"/>
</dbReference>
<dbReference type="PANTHER" id="PTHR45080:SF33">
    <property type="entry name" value="IG-LIKE DOMAIN-CONTAINING PROTEIN"/>
    <property type="match status" value="1"/>
</dbReference>
<name>A0AAN8X881_HALRR</name>
<dbReference type="InterPro" id="IPR036179">
    <property type="entry name" value="Ig-like_dom_sf"/>
</dbReference>
<dbReference type="SUPFAM" id="SSF49265">
    <property type="entry name" value="Fibronectin type III"/>
    <property type="match status" value="1"/>
</dbReference>
<dbReference type="InterPro" id="IPR013098">
    <property type="entry name" value="Ig_I-set"/>
</dbReference>
<feature type="domain" description="Ig-like" evidence="4">
    <location>
        <begin position="123"/>
        <end position="214"/>
    </location>
</feature>
<accession>A0AAN8X881</accession>
<keyword evidence="2" id="KW-1015">Disulfide bond</keyword>
<dbReference type="InterPro" id="IPR013783">
    <property type="entry name" value="Ig-like_fold"/>
</dbReference>
<dbReference type="EMBL" id="JAXCGZ010006584">
    <property type="protein sequence ID" value="KAK7079666.1"/>
    <property type="molecule type" value="Genomic_DNA"/>
</dbReference>
<dbReference type="InterPro" id="IPR036116">
    <property type="entry name" value="FN3_sf"/>
</dbReference>
<comment type="caution">
    <text evidence="6">The sequence shown here is derived from an EMBL/GenBank/DDBJ whole genome shotgun (WGS) entry which is preliminary data.</text>
</comment>